<reference evidence="2 3" key="1">
    <citation type="submission" date="2018-06" db="EMBL/GenBank/DDBJ databases">
        <title>Genomic Encyclopedia of Archaeal and Bacterial Type Strains, Phase II (KMG-II): from individual species to whole genera.</title>
        <authorList>
            <person name="Goeker M."/>
        </authorList>
    </citation>
    <scope>NUCLEOTIDE SEQUENCE [LARGE SCALE GENOMIC DNA]</scope>
    <source>
        <strain evidence="2 3">DSM 27372</strain>
    </source>
</reference>
<evidence type="ECO:0000313" key="3">
    <source>
        <dbReference type="Proteomes" id="UP000248198"/>
    </source>
</evidence>
<comment type="caution">
    <text evidence="2">The sequence shown here is derived from an EMBL/GenBank/DDBJ whole genome shotgun (WGS) entry which is preliminary data.</text>
</comment>
<gene>
    <name evidence="2" type="ORF">B0O44_11174</name>
</gene>
<protein>
    <submittedName>
        <fullName evidence="2">Uncharacterized protein</fullName>
    </submittedName>
</protein>
<dbReference type="AlphaFoldDB" id="A0A318U9N3"/>
<evidence type="ECO:0000256" key="1">
    <source>
        <dbReference type="SAM" id="Phobius"/>
    </source>
</evidence>
<accession>A0A318U9N3</accession>
<feature type="transmembrane region" description="Helical" evidence="1">
    <location>
        <begin position="91"/>
        <end position="111"/>
    </location>
</feature>
<name>A0A318U9N3_9SPHI</name>
<keyword evidence="1" id="KW-0812">Transmembrane</keyword>
<evidence type="ECO:0000313" key="2">
    <source>
        <dbReference type="EMBL" id="PYF68896.1"/>
    </source>
</evidence>
<feature type="transmembrane region" description="Helical" evidence="1">
    <location>
        <begin position="117"/>
        <end position="138"/>
    </location>
</feature>
<feature type="transmembrane region" description="Helical" evidence="1">
    <location>
        <begin position="12"/>
        <end position="32"/>
    </location>
</feature>
<sequence length="151" mass="17594">MNNKLLLPNKYKVIGWIVFLVFAVMGIATLYFEFSIPGFVLPIPVNESKFIFEDSYNLTNETALAGTVVGLLMICFAREPKEDEYISLIRLRCWQWSVLASYIVLLVLNFSLYGMSFFVGMVYNLFTVLVIFIARFYYSIYKLNKEQQDEE</sequence>
<dbReference type="OrthoDB" id="894278at2"/>
<keyword evidence="1" id="KW-0472">Membrane</keyword>
<proteinExistence type="predicted"/>
<organism evidence="2 3">
    <name type="scientific">Pedobacter nutrimenti</name>
    <dbReference type="NCBI Taxonomy" id="1241337"/>
    <lineage>
        <taxon>Bacteria</taxon>
        <taxon>Pseudomonadati</taxon>
        <taxon>Bacteroidota</taxon>
        <taxon>Sphingobacteriia</taxon>
        <taxon>Sphingobacteriales</taxon>
        <taxon>Sphingobacteriaceae</taxon>
        <taxon>Pedobacter</taxon>
    </lineage>
</organism>
<keyword evidence="3" id="KW-1185">Reference proteome</keyword>
<feature type="transmembrane region" description="Helical" evidence="1">
    <location>
        <begin position="62"/>
        <end position="79"/>
    </location>
</feature>
<keyword evidence="1" id="KW-1133">Transmembrane helix</keyword>
<dbReference type="Proteomes" id="UP000248198">
    <property type="component" value="Unassembled WGS sequence"/>
</dbReference>
<dbReference type="RefSeq" id="WP_110834565.1">
    <property type="nucleotide sequence ID" value="NZ_QKLU01000011.1"/>
</dbReference>
<dbReference type="EMBL" id="QKLU01000011">
    <property type="protein sequence ID" value="PYF68896.1"/>
    <property type="molecule type" value="Genomic_DNA"/>
</dbReference>